<keyword evidence="2" id="KW-1185">Reference proteome</keyword>
<dbReference type="EMBL" id="MEIA01000127">
    <property type="protein sequence ID" value="OJF13917.1"/>
    <property type="molecule type" value="Genomic_DNA"/>
</dbReference>
<comment type="caution">
    <text evidence="1">The sequence shown here is derived from an EMBL/GenBank/DDBJ whole genome shotgun (WGS) entry which is preliminary data.</text>
</comment>
<dbReference type="InterPro" id="IPR011041">
    <property type="entry name" value="Quinoprot_gluc/sorb_DH_b-prop"/>
</dbReference>
<organism evidence="1 2">
    <name type="scientific">Couchioplanes caeruleus subsp. caeruleus</name>
    <dbReference type="NCBI Taxonomy" id="56427"/>
    <lineage>
        <taxon>Bacteria</taxon>
        <taxon>Bacillati</taxon>
        <taxon>Actinomycetota</taxon>
        <taxon>Actinomycetes</taxon>
        <taxon>Micromonosporales</taxon>
        <taxon>Micromonosporaceae</taxon>
        <taxon>Couchioplanes</taxon>
    </lineage>
</organism>
<evidence type="ECO:0000313" key="1">
    <source>
        <dbReference type="EMBL" id="OJF13917.1"/>
    </source>
</evidence>
<evidence type="ECO:0000313" key="2">
    <source>
        <dbReference type="Proteomes" id="UP000182486"/>
    </source>
</evidence>
<name>A0A1K0FM43_9ACTN</name>
<sequence length="92" mass="8941">MPALAASAPVATAPRGAAPLATAGHQPKPPPLVVAEGLNNPPRGLAFAKDGTLYVASSGLCAPGGVAIRGRDADVTTCGICAGTGTVVKIRL</sequence>
<gene>
    <name evidence="1" type="ORF">BG844_12505</name>
</gene>
<protein>
    <submittedName>
        <fullName evidence="1">Uncharacterized protein</fullName>
    </submittedName>
</protein>
<proteinExistence type="predicted"/>
<dbReference type="SUPFAM" id="SSF50952">
    <property type="entry name" value="Soluble quinoprotein glucose dehydrogenase"/>
    <property type="match status" value="1"/>
</dbReference>
<dbReference type="Proteomes" id="UP000182486">
    <property type="component" value="Unassembled WGS sequence"/>
</dbReference>
<reference evidence="1 2" key="1">
    <citation type="submission" date="2016-09" db="EMBL/GenBank/DDBJ databases">
        <title>Couchioplanes caeruleus draft genome sequence.</title>
        <authorList>
            <person name="Sheehan J."/>
            <person name="Caffrey P."/>
        </authorList>
    </citation>
    <scope>NUCLEOTIDE SEQUENCE [LARGE SCALE GENOMIC DNA]</scope>
    <source>
        <strain evidence="1 2">DSM 43634</strain>
    </source>
</reference>
<dbReference type="RefSeq" id="WP_071805364.1">
    <property type="nucleotide sequence ID" value="NZ_MEIA01000127.1"/>
</dbReference>
<accession>A0A1K0FM43</accession>
<dbReference type="AlphaFoldDB" id="A0A1K0FM43"/>